<dbReference type="Proteomes" id="UP000243579">
    <property type="component" value="Unassembled WGS sequence"/>
</dbReference>
<gene>
    <name evidence="11" type="ORF">ACHHYP_02235</name>
</gene>
<evidence type="ECO:0000256" key="9">
    <source>
        <dbReference type="ARBA" id="ARBA00031593"/>
    </source>
</evidence>
<sequence>MSLLKRAASFYTSRDFERHFDSFIEEYGPLFEDDGDAKATDTEHKHVFKEAHDTYLAHFEAALTDFLAAEGSTITEFYDACREISEEKYTALFEEHQYAWFLERLLAAMEYTAFYTWMAMSIIERAANYCASPAFERVFDEFAEEHAPAFFDAARSDDVEHKHEYKELHNAYLKLFEDRLSGFLEDEGGTVSDFYDACKDVMEQKGDLAEYKWFLDRLHASMEYKLFYGLMVNEARQQLRSRK</sequence>
<comment type="subcellular location">
    <subcellularLocation>
        <location evidence="1">Cell projection</location>
        <location evidence="1">Cilium</location>
    </subcellularLocation>
    <subcellularLocation>
        <location evidence="2">Cytoplasm</location>
    </subcellularLocation>
</comment>
<proteinExistence type="inferred from homology"/>
<dbReference type="InterPro" id="IPR038888">
    <property type="entry name" value="CFAP36"/>
</dbReference>
<dbReference type="InterPro" id="IPR042541">
    <property type="entry name" value="BART_sf"/>
</dbReference>
<dbReference type="PANTHER" id="PTHR21532:SF0">
    <property type="entry name" value="CILIA- AND FLAGELLA-ASSOCIATED PROTEIN 36"/>
    <property type="match status" value="1"/>
</dbReference>
<evidence type="ECO:0000256" key="6">
    <source>
        <dbReference type="ARBA" id="ARBA00023054"/>
    </source>
</evidence>
<feature type="domain" description="BART" evidence="10">
    <location>
        <begin position="121"/>
        <end position="237"/>
    </location>
</feature>
<evidence type="ECO:0000313" key="12">
    <source>
        <dbReference type="Proteomes" id="UP000243579"/>
    </source>
</evidence>
<evidence type="ECO:0000256" key="3">
    <source>
        <dbReference type="ARBA" id="ARBA00007460"/>
    </source>
</evidence>
<dbReference type="GO" id="GO:0097546">
    <property type="term" value="C:ciliary base"/>
    <property type="evidence" value="ECO:0007669"/>
    <property type="project" value="TreeGrafter"/>
</dbReference>
<reference evidence="11 12" key="1">
    <citation type="journal article" date="2014" name="Genome Biol. Evol.">
        <title>The secreted proteins of Achlya hypogyna and Thraustotheca clavata identify the ancestral oomycete secretome and reveal gene acquisitions by horizontal gene transfer.</title>
        <authorList>
            <person name="Misner I."/>
            <person name="Blouin N."/>
            <person name="Leonard G."/>
            <person name="Richards T.A."/>
            <person name="Lane C.E."/>
        </authorList>
    </citation>
    <scope>NUCLEOTIDE SEQUENCE [LARGE SCALE GENOMIC DNA]</scope>
    <source>
        <strain evidence="11 12">ATCC 48635</strain>
    </source>
</reference>
<dbReference type="AlphaFoldDB" id="A0A1V9ZS38"/>
<evidence type="ECO:0000256" key="2">
    <source>
        <dbReference type="ARBA" id="ARBA00004496"/>
    </source>
</evidence>
<keyword evidence="8" id="KW-0966">Cell projection</keyword>
<name>A0A1V9ZS38_ACHHY</name>
<protein>
    <recommendedName>
        <fullName evidence="4">Cilia- and flagella-associated protein 36</fullName>
    </recommendedName>
    <alternativeName>
        <fullName evidence="9">Coiled-coil domain-containing protein 104</fullName>
    </alternativeName>
</protein>
<keyword evidence="7" id="KW-0969">Cilium</keyword>
<organism evidence="11 12">
    <name type="scientific">Achlya hypogyna</name>
    <name type="common">Oomycete</name>
    <name type="synonym">Protoachlya hypogyna</name>
    <dbReference type="NCBI Taxonomy" id="1202772"/>
    <lineage>
        <taxon>Eukaryota</taxon>
        <taxon>Sar</taxon>
        <taxon>Stramenopiles</taxon>
        <taxon>Oomycota</taxon>
        <taxon>Saprolegniomycetes</taxon>
        <taxon>Saprolegniales</taxon>
        <taxon>Achlyaceae</taxon>
        <taxon>Achlya</taxon>
    </lineage>
</organism>
<keyword evidence="12" id="KW-1185">Reference proteome</keyword>
<dbReference type="EMBL" id="JNBR01000021">
    <property type="protein sequence ID" value="OQS00852.1"/>
    <property type="molecule type" value="Genomic_DNA"/>
</dbReference>
<dbReference type="InterPro" id="IPR023379">
    <property type="entry name" value="BART_dom"/>
</dbReference>
<evidence type="ECO:0000256" key="1">
    <source>
        <dbReference type="ARBA" id="ARBA00004138"/>
    </source>
</evidence>
<accession>A0A1V9ZS38</accession>
<dbReference type="OrthoDB" id="194107at2759"/>
<evidence type="ECO:0000256" key="5">
    <source>
        <dbReference type="ARBA" id="ARBA00022490"/>
    </source>
</evidence>
<dbReference type="Pfam" id="PF11527">
    <property type="entry name" value="ARL2_Bind_BART"/>
    <property type="match status" value="2"/>
</dbReference>
<comment type="caution">
    <text evidence="11">The sequence shown here is derived from an EMBL/GenBank/DDBJ whole genome shotgun (WGS) entry which is preliminary data.</text>
</comment>
<comment type="similarity">
    <text evidence="3">Belongs to the CFAP36 family.</text>
</comment>
<evidence type="ECO:0000259" key="10">
    <source>
        <dbReference type="Pfam" id="PF11527"/>
    </source>
</evidence>
<dbReference type="PANTHER" id="PTHR21532">
    <property type="entry name" value="PHOSPHODIESTERASE HL"/>
    <property type="match status" value="1"/>
</dbReference>
<feature type="domain" description="BART" evidence="10">
    <location>
        <begin position="5"/>
        <end position="119"/>
    </location>
</feature>
<keyword evidence="6" id="KW-0175">Coiled coil</keyword>
<keyword evidence="5" id="KW-0963">Cytoplasm</keyword>
<evidence type="ECO:0000256" key="7">
    <source>
        <dbReference type="ARBA" id="ARBA00023069"/>
    </source>
</evidence>
<dbReference type="Gene3D" id="1.20.1520.10">
    <property type="entry name" value="ADP-ribosylation factor-like 2-binding protein, domain"/>
    <property type="match status" value="2"/>
</dbReference>
<evidence type="ECO:0000313" key="11">
    <source>
        <dbReference type="EMBL" id="OQS00852.1"/>
    </source>
</evidence>
<evidence type="ECO:0000256" key="4">
    <source>
        <dbReference type="ARBA" id="ARBA00021815"/>
    </source>
</evidence>
<dbReference type="GO" id="GO:0005930">
    <property type="term" value="C:axoneme"/>
    <property type="evidence" value="ECO:0007669"/>
    <property type="project" value="TreeGrafter"/>
</dbReference>
<evidence type="ECO:0000256" key="8">
    <source>
        <dbReference type="ARBA" id="ARBA00023273"/>
    </source>
</evidence>